<name>A0ACB7Z031_9ERIC</name>
<evidence type="ECO:0000313" key="1">
    <source>
        <dbReference type="EMBL" id="KAH7859170.1"/>
    </source>
</evidence>
<protein>
    <submittedName>
        <fullName evidence="1">Uncharacterized protein</fullName>
    </submittedName>
</protein>
<accession>A0ACB7Z031</accession>
<gene>
    <name evidence="1" type="ORF">Vadar_032490</name>
</gene>
<dbReference type="EMBL" id="CM037153">
    <property type="protein sequence ID" value="KAH7859170.1"/>
    <property type="molecule type" value="Genomic_DNA"/>
</dbReference>
<sequence>MACSLRSNLALLSPHPSTTTHKPRPFLIIRCGPRNNRGPLLKGRVLSIEAIQAVQSLKRAHRGDLSKLNEVLSETLPRLIKADLIAAFKELLRQDHSDLALKVFSVVRSESWYQTNLGIYGDLVLALGKKGMVEDIDRLILDLEGEGMIPCDDKGLGRLVKALIATERTESTVRLYGLMKRSGWGSTFPGYEYVSKVLSRGLRRLGEETIADEIDAEFGGTCGRLGEYEVLKDLKQKANCSV</sequence>
<organism evidence="1 2">
    <name type="scientific">Vaccinium darrowii</name>
    <dbReference type="NCBI Taxonomy" id="229202"/>
    <lineage>
        <taxon>Eukaryota</taxon>
        <taxon>Viridiplantae</taxon>
        <taxon>Streptophyta</taxon>
        <taxon>Embryophyta</taxon>
        <taxon>Tracheophyta</taxon>
        <taxon>Spermatophyta</taxon>
        <taxon>Magnoliopsida</taxon>
        <taxon>eudicotyledons</taxon>
        <taxon>Gunneridae</taxon>
        <taxon>Pentapetalae</taxon>
        <taxon>asterids</taxon>
        <taxon>Ericales</taxon>
        <taxon>Ericaceae</taxon>
        <taxon>Vaccinioideae</taxon>
        <taxon>Vaccinieae</taxon>
        <taxon>Vaccinium</taxon>
    </lineage>
</organism>
<proteinExistence type="predicted"/>
<evidence type="ECO:0000313" key="2">
    <source>
        <dbReference type="Proteomes" id="UP000828048"/>
    </source>
</evidence>
<comment type="caution">
    <text evidence="1">The sequence shown here is derived from an EMBL/GenBank/DDBJ whole genome shotgun (WGS) entry which is preliminary data.</text>
</comment>
<keyword evidence="2" id="KW-1185">Reference proteome</keyword>
<dbReference type="Proteomes" id="UP000828048">
    <property type="component" value="Chromosome 3"/>
</dbReference>
<reference evidence="1 2" key="1">
    <citation type="journal article" date="2021" name="Hortic Res">
        <title>High-quality reference genome and annotation aids understanding of berry development for evergreen blueberry (Vaccinium darrowii).</title>
        <authorList>
            <person name="Yu J."/>
            <person name="Hulse-Kemp A.M."/>
            <person name="Babiker E."/>
            <person name="Staton M."/>
        </authorList>
    </citation>
    <scope>NUCLEOTIDE SEQUENCE [LARGE SCALE GENOMIC DNA]</scope>
    <source>
        <strain evidence="2">cv. NJ 8807/NJ 8810</strain>
        <tissue evidence="1">Young leaf</tissue>
    </source>
</reference>